<dbReference type="Proteomes" id="UP001596432">
    <property type="component" value="Unassembled WGS sequence"/>
</dbReference>
<organism evidence="2 3">
    <name type="scientific">Halosimplex aquaticum</name>
    <dbReference type="NCBI Taxonomy" id="3026162"/>
    <lineage>
        <taxon>Archaea</taxon>
        <taxon>Methanobacteriati</taxon>
        <taxon>Methanobacteriota</taxon>
        <taxon>Stenosarchaea group</taxon>
        <taxon>Halobacteria</taxon>
        <taxon>Halobacteriales</taxon>
        <taxon>Haloarculaceae</taxon>
        <taxon>Halosimplex</taxon>
    </lineage>
</organism>
<dbReference type="EMBL" id="JBHTAS010000001">
    <property type="protein sequence ID" value="MFC7141034.1"/>
    <property type="molecule type" value="Genomic_DNA"/>
</dbReference>
<proteinExistence type="predicted"/>
<dbReference type="GeneID" id="78821342"/>
<keyword evidence="3" id="KW-1185">Reference proteome</keyword>
<sequence length="115" mass="12892">MSTQESEDDRGEPVATRIELSFPADIGTHGRKRIRSDYYMTYLKKVHDSAEVGDEWDEFTDVGCCGSQMDMPLVVEAVEGGSRIDADTEIEYTEREACGVNQGWSVQHDEPEALD</sequence>
<evidence type="ECO:0000313" key="2">
    <source>
        <dbReference type="EMBL" id="MFC7141034.1"/>
    </source>
</evidence>
<comment type="caution">
    <text evidence="2">The sequence shown here is derived from an EMBL/GenBank/DDBJ whole genome shotgun (WGS) entry which is preliminary data.</text>
</comment>
<evidence type="ECO:0000259" key="1">
    <source>
        <dbReference type="Pfam" id="PF25922"/>
    </source>
</evidence>
<protein>
    <recommendedName>
        <fullName evidence="1">DUF7968 domain-containing protein</fullName>
    </recommendedName>
</protein>
<gene>
    <name evidence="2" type="ORF">ACFQMA_14515</name>
</gene>
<dbReference type="Pfam" id="PF25922">
    <property type="entry name" value="DUF7968"/>
    <property type="match status" value="1"/>
</dbReference>
<dbReference type="RefSeq" id="WP_274322127.1">
    <property type="nucleotide sequence ID" value="NZ_CP118158.1"/>
</dbReference>
<name>A0ABD5Y5M1_9EURY</name>
<dbReference type="AlphaFoldDB" id="A0ABD5Y5M1"/>
<dbReference type="InterPro" id="IPR058274">
    <property type="entry name" value="DUF7968"/>
</dbReference>
<reference evidence="2 3" key="1">
    <citation type="journal article" date="2019" name="Int. J. Syst. Evol. Microbiol.">
        <title>The Global Catalogue of Microorganisms (GCM) 10K type strain sequencing project: providing services to taxonomists for standard genome sequencing and annotation.</title>
        <authorList>
            <consortium name="The Broad Institute Genomics Platform"/>
            <consortium name="The Broad Institute Genome Sequencing Center for Infectious Disease"/>
            <person name="Wu L."/>
            <person name="Ma J."/>
        </authorList>
    </citation>
    <scope>NUCLEOTIDE SEQUENCE [LARGE SCALE GENOMIC DNA]</scope>
    <source>
        <strain evidence="2 3">XZYJT29</strain>
    </source>
</reference>
<feature type="domain" description="DUF7968" evidence="1">
    <location>
        <begin position="12"/>
        <end position="111"/>
    </location>
</feature>
<evidence type="ECO:0000313" key="3">
    <source>
        <dbReference type="Proteomes" id="UP001596432"/>
    </source>
</evidence>
<accession>A0ABD5Y5M1</accession>